<dbReference type="SUPFAM" id="SSF49899">
    <property type="entry name" value="Concanavalin A-like lectins/glucanases"/>
    <property type="match status" value="1"/>
</dbReference>
<feature type="non-terminal residue" evidence="1">
    <location>
        <position position="1"/>
    </location>
</feature>
<reference evidence="1" key="1">
    <citation type="journal article" date="2014" name="Front. Microbiol.">
        <title>High frequency of phylogenetically diverse reductive dehalogenase-homologous genes in deep subseafloor sedimentary metagenomes.</title>
        <authorList>
            <person name="Kawai M."/>
            <person name="Futagami T."/>
            <person name="Toyoda A."/>
            <person name="Takaki Y."/>
            <person name="Nishi S."/>
            <person name="Hori S."/>
            <person name="Arai W."/>
            <person name="Tsubouchi T."/>
            <person name="Morono Y."/>
            <person name="Uchiyama I."/>
            <person name="Ito T."/>
            <person name="Fujiyama A."/>
            <person name="Inagaki F."/>
            <person name="Takami H."/>
        </authorList>
    </citation>
    <scope>NUCLEOTIDE SEQUENCE</scope>
    <source>
        <strain evidence="1">Expedition CK06-06</strain>
    </source>
</reference>
<dbReference type="InterPro" id="IPR013320">
    <property type="entry name" value="ConA-like_dom_sf"/>
</dbReference>
<dbReference type="Gene3D" id="2.60.120.200">
    <property type="match status" value="1"/>
</dbReference>
<organism evidence="1">
    <name type="scientific">marine sediment metagenome</name>
    <dbReference type="NCBI Taxonomy" id="412755"/>
    <lineage>
        <taxon>unclassified sequences</taxon>
        <taxon>metagenomes</taxon>
        <taxon>ecological metagenomes</taxon>
    </lineage>
</organism>
<comment type="caution">
    <text evidence="1">The sequence shown here is derived from an EMBL/GenBank/DDBJ whole genome shotgun (WGS) entry which is preliminary data.</text>
</comment>
<accession>X1AIH9</accession>
<dbReference type="EMBL" id="BART01002883">
    <property type="protein sequence ID" value="GAG69467.1"/>
    <property type="molecule type" value="Genomic_DNA"/>
</dbReference>
<sequence length="423" mass="47068">IPLNNISINNNDGNIVKEIIDDDSRFNKDFDSFDSSPKTSDVVHHSYKYNLSDWWNKTYRYRIGIELEEQDSVDRYQPIDTYLTFRENEHYENSTRLLRYNGTGYLNAWEGPLPVQVWNVTKYDASYIQSCTITFIANVSASSNQTYFLYFNENMDDIELLNYNTGFSSNLTSGVASIIVNGPSGAAFNVTFEEGLAVTKLEKDTVNFHTNASLRPEKLPNELKFLAHMDENSGTTTTDSKGANIGTLTGNADWTTGKINSGVVFDGNGDYVTFGNILNDPFGTGCSYWTVSAWIYPTTLQATESNHGTRNCFIAKASDPYNDNLELGITDDGKLHIYIDAGLGSSQDTYDDYGVSGSIPLNDWTFIAVRYDNGDIDVLIDDIWYTTSDGGTEPWATAGDMDIANGSPFTIGATEHINTYFTG</sequence>
<proteinExistence type="predicted"/>
<feature type="non-terminal residue" evidence="1">
    <location>
        <position position="423"/>
    </location>
</feature>
<dbReference type="AlphaFoldDB" id="X1AIH9"/>
<gene>
    <name evidence="1" type="ORF">S01H4_08407</name>
</gene>
<evidence type="ECO:0008006" key="2">
    <source>
        <dbReference type="Google" id="ProtNLM"/>
    </source>
</evidence>
<evidence type="ECO:0000313" key="1">
    <source>
        <dbReference type="EMBL" id="GAG69467.1"/>
    </source>
</evidence>
<dbReference type="Pfam" id="PF13385">
    <property type="entry name" value="Laminin_G_3"/>
    <property type="match status" value="1"/>
</dbReference>
<name>X1AIH9_9ZZZZ</name>
<protein>
    <recommendedName>
        <fullName evidence="2">LamG-like jellyroll fold domain-containing protein</fullName>
    </recommendedName>
</protein>